<dbReference type="OrthoDB" id="155529at2"/>
<feature type="chain" id="PRO_5021815729" description="Endonuclease/exonuclease/phosphatase domain-containing protein" evidence="1">
    <location>
        <begin position="38"/>
        <end position="280"/>
    </location>
</feature>
<dbReference type="InterPro" id="IPR005135">
    <property type="entry name" value="Endo/exonuclease/phosphatase"/>
</dbReference>
<dbReference type="RefSeq" id="WP_145189634.1">
    <property type="nucleotide sequence ID" value="NZ_CP036266.1"/>
</dbReference>
<dbReference type="Pfam" id="PF03372">
    <property type="entry name" value="Exo_endo_phos"/>
    <property type="match status" value="1"/>
</dbReference>
<dbReference type="GO" id="GO:0016020">
    <property type="term" value="C:membrane"/>
    <property type="evidence" value="ECO:0007669"/>
    <property type="project" value="GOC"/>
</dbReference>
<dbReference type="EMBL" id="CP036266">
    <property type="protein sequence ID" value="QDT22952.1"/>
    <property type="molecule type" value="Genomic_DNA"/>
</dbReference>
<dbReference type="Gene3D" id="3.60.10.10">
    <property type="entry name" value="Endonuclease/exonuclease/phosphatase"/>
    <property type="match status" value="1"/>
</dbReference>
<dbReference type="GO" id="GO:0006506">
    <property type="term" value="P:GPI anchor biosynthetic process"/>
    <property type="evidence" value="ECO:0007669"/>
    <property type="project" value="TreeGrafter"/>
</dbReference>
<evidence type="ECO:0000256" key="1">
    <source>
        <dbReference type="SAM" id="SignalP"/>
    </source>
</evidence>
<dbReference type="Proteomes" id="UP000320421">
    <property type="component" value="Chromosome"/>
</dbReference>
<organism evidence="3 4">
    <name type="scientific">Gimesia chilikensis</name>
    <dbReference type="NCBI Taxonomy" id="2605989"/>
    <lineage>
        <taxon>Bacteria</taxon>
        <taxon>Pseudomonadati</taxon>
        <taxon>Planctomycetota</taxon>
        <taxon>Planctomycetia</taxon>
        <taxon>Planctomycetales</taxon>
        <taxon>Planctomycetaceae</taxon>
        <taxon>Gimesia</taxon>
    </lineage>
</organism>
<dbReference type="AlphaFoldDB" id="A0A517PUB3"/>
<accession>A0A517PUB3</accession>
<gene>
    <name evidence="3" type="ORF">HG66A1_47630</name>
</gene>
<sequence length="280" mass="31287" precursor="true">MLQSCRFSIPSFLNCSLWLAVISLVFSNSLDTQRAHAADSVRVLCYNIHYGQGTDGKYDVARLAKVIAQTKPDLVALQEVDVGVKRSSRVHEAQRLSEMTGLEVRFGPTQHYEGGLFGNAVLTRLPILDVMIQPLPYTESTPERVTYPRGAIVVTVKGPDGKPLRFISTHFQHNVPEDRVAEAKAINQYFASESEVPTILAGDMNARPEEEPIQVLLKRWTNAIDKDATPTAPATKPRSRIDYIFYRPAARFEVSETKVINEPLASDHRPVFAILKLTQE</sequence>
<evidence type="ECO:0000313" key="4">
    <source>
        <dbReference type="Proteomes" id="UP000320421"/>
    </source>
</evidence>
<reference evidence="3 4" key="1">
    <citation type="submission" date="2019-02" db="EMBL/GenBank/DDBJ databases">
        <title>Deep-cultivation of Planctomycetes and their phenomic and genomic characterization uncovers novel biology.</title>
        <authorList>
            <person name="Wiegand S."/>
            <person name="Jogler M."/>
            <person name="Boedeker C."/>
            <person name="Pinto D."/>
            <person name="Vollmers J."/>
            <person name="Rivas-Marin E."/>
            <person name="Kohn T."/>
            <person name="Peeters S.H."/>
            <person name="Heuer A."/>
            <person name="Rast P."/>
            <person name="Oberbeckmann S."/>
            <person name="Bunk B."/>
            <person name="Jeske O."/>
            <person name="Meyerdierks A."/>
            <person name="Storesund J.E."/>
            <person name="Kallscheuer N."/>
            <person name="Luecker S."/>
            <person name="Lage O.M."/>
            <person name="Pohl T."/>
            <person name="Merkel B.J."/>
            <person name="Hornburger P."/>
            <person name="Mueller R.-W."/>
            <person name="Bruemmer F."/>
            <person name="Labrenz M."/>
            <person name="Spormann A.M."/>
            <person name="Op den Camp H."/>
            <person name="Overmann J."/>
            <person name="Amann R."/>
            <person name="Jetten M.S.M."/>
            <person name="Mascher T."/>
            <person name="Medema M.H."/>
            <person name="Devos D.P."/>
            <person name="Kaster A.-K."/>
            <person name="Ovreas L."/>
            <person name="Rohde M."/>
            <person name="Galperin M.Y."/>
            <person name="Jogler C."/>
        </authorList>
    </citation>
    <scope>NUCLEOTIDE SEQUENCE [LARGE SCALE GENOMIC DNA]</scope>
    <source>
        <strain evidence="3 4">HG66A1</strain>
    </source>
</reference>
<name>A0A517PUB3_9PLAN</name>
<evidence type="ECO:0000313" key="3">
    <source>
        <dbReference type="EMBL" id="QDT22952.1"/>
    </source>
</evidence>
<proteinExistence type="predicted"/>
<keyword evidence="1" id="KW-0732">Signal</keyword>
<dbReference type="InterPro" id="IPR051916">
    <property type="entry name" value="GPI-anchor_lipid_remodeler"/>
</dbReference>
<keyword evidence="4" id="KW-1185">Reference proteome</keyword>
<dbReference type="GO" id="GO:0003824">
    <property type="term" value="F:catalytic activity"/>
    <property type="evidence" value="ECO:0007669"/>
    <property type="project" value="InterPro"/>
</dbReference>
<dbReference type="SUPFAM" id="SSF56219">
    <property type="entry name" value="DNase I-like"/>
    <property type="match status" value="1"/>
</dbReference>
<dbReference type="InterPro" id="IPR036691">
    <property type="entry name" value="Endo/exonu/phosph_ase_sf"/>
</dbReference>
<dbReference type="PANTHER" id="PTHR14859">
    <property type="entry name" value="CALCOFLUOR WHITE HYPERSENSITIVE PROTEIN PRECURSOR"/>
    <property type="match status" value="1"/>
</dbReference>
<feature type="domain" description="Endonuclease/exonuclease/phosphatase" evidence="2">
    <location>
        <begin position="46"/>
        <end position="268"/>
    </location>
</feature>
<feature type="signal peptide" evidence="1">
    <location>
        <begin position="1"/>
        <end position="37"/>
    </location>
</feature>
<evidence type="ECO:0000259" key="2">
    <source>
        <dbReference type="Pfam" id="PF03372"/>
    </source>
</evidence>
<protein>
    <recommendedName>
        <fullName evidence="2">Endonuclease/exonuclease/phosphatase domain-containing protein</fullName>
    </recommendedName>
</protein>
<dbReference type="PANTHER" id="PTHR14859:SF15">
    <property type="entry name" value="ENDONUCLEASE_EXONUCLEASE_PHOSPHATASE DOMAIN-CONTAINING PROTEIN"/>
    <property type="match status" value="1"/>
</dbReference>